<feature type="domain" description="Aminotransferase class V" evidence="12">
    <location>
        <begin position="4"/>
        <end position="371"/>
    </location>
</feature>
<comment type="function">
    <text evidence="10">Master enzyme that delivers sulfur to a number of partners involved in Fe-S cluster assembly, tRNA modification or cofactor biosynthesis. Catalyzes the removal of elemental sulfur atoms from cysteine to produce alanine. Functions as a sulfur delivery protein for Fe-S cluster synthesis onto IscU, an Fe-S scaffold assembly protein, as well as other S acceptor proteins.</text>
</comment>
<dbReference type="Gene3D" id="3.90.1150.10">
    <property type="entry name" value="Aspartate Aminotransferase, domain 1"/>
    <property type="match status" value="1"/>
</dbReference>
<gene>
    <name evidence="13" type="primary">nifS</name>
    <name evidence="10" type="synonym">iscS</name>
    <name evidence="13" type="ORF">COT42_02695</name>
</gene>
<evidence type="ECO:0000256" key="8">
    <source>
        <dbReference type="ARBA" id="ARBA00023014"/>
    </source>
</evidence>
<feature type="binding site" description="via persulfide group" evidence="10">
    <location>
        <position position="330"/>
    </location>
    <ligand>
        <name>[2Fe-2S] cluster</name>
        <dbReference type="ChEBI" id="CHEBI:190135"/>
        <note>ligand shared with IscU</note>
    </ligand>
</feature>
<evidence type="ECO:0000256" key="3">
    <source>
        <dbReference type="ARBA" id="ARBA00022490"/>
    </source>
</evidence>
<comment type="catalytic activity">
    <reaction evidence="9 10">
        <text>(sulfur carrier)-H + L-cysteine = (sulfur carrier)-SH + L-alanine</text>
        <dbReference type="Rhea" id="RHEA:43892"/>
        <dbReference type="Rhea" id="RHEA-COMP:14737"/>
        <dbReference type="Rhea" id="RHEA-COMP:14739"/>
        <dbReference type="ChEBI" id="CHEBI:29917"/>
        <dbReference type="ChEBI" id="CHEBI:35235"/>
        <dbReference type="ChEBI" id="CHEBI:57972"/>
        <dbReference type="ChEBI" id="CHEBI:64428"/>
        <dbReference type="EC" id="2.8.1.7"/>
    </reaction>
</comment>
<dbReference type="NCBIfam" id="NF002806">
    <property type="entry name" value="PRK02948.1"/>
    <property type="match status" value="1"/>
</dbReference>
<evidence type="ECO:0000313" key="13">
    <source>
        <dbReference type="EMBL" id="PIS30626.1"/>
    </source>
</evidence>
<keyword evidence="6 10" id="KW-0663">Pyridoxal phosphate</keyword>
<evidence type="ECO:0000256" key="9">
    <source>
        <dbReference type="ARBA" id="ARBA00050776"/>
    </source>
</evidence>
<dbReference type="InterPro" id="IPR000192">
    <property type="entry name" value="Aminotrans_V_dom"/>
</dbReference>
<evidence type="ECO:0000256" key="2">
    <source>
        <dbReference type="ARBA" id="ARBA00006490"/>
    </source>
</evidence>
<feature type="binding site" evidence="10">
    <location>
        <begin position="204"/>
        <end position="206"/>
    </location>
    <ligand>
        <name>pyridoxal 5'-phosphate</name>
        <dbReference type="ChEBI" id="CHEBI:597326"/>
    </ligand>
</feature>
<evidence type="ECO:0000256" key="1">
    <source>
        <dbReference type="ARBA" id="ARBA00001933"/>
    </source>
</evidence>
<dbReference type="Gene3D" id="3.40.640.10">
    <property type="entry name" value="Type I PLP-dependent aspartate aminotransferase-like (Major domain)"/>
    <property type="match status" value="1"/>
</dbReference>
<feature type="modified residue" description="N6-(pyridoxal phosphate)lysine" evidence="10">
    <location>
        <position position="207"/>
    </location>
</feature>
<dbReference type="GO" id="GO:0046872">
    <property type="term" value="F:metal ion binding"/>
    <property type="evidence" value="ECO:0007669"/>
    <property type="project" value="UniProtKB-KW"/>
</dbReference>
<dbReference type="EMBL" id="PEYM01000052">
    <property type="protein sequence ID" value="PIS30626.1"/>
    <property type="molecule type" value="Genomic_DNA"/>
</dbReference>
<evidence type="ECO:0000313" key="14">
    <source>
        <dbReference type="Proteomes" id="UP000231343"/>
    </source>
</evidence>
<dbReference type="Proteomes" id="UP000231343">
    <property type="component" value="Unassembled WGS sequence"/>
</dbReference>
<keyword evidence="3 10" id="KW-0963">Cytoplasm</keyword>
<dbReference type="GO" id="GO:0051537">
    <property type="term" value="F:2 iron, 2 sulfur cluster binding"/>
    <property type="evidence" value="ECO:0007669"/>
    <property type="project" value="UniProtKB-UniRule"/>
</dbReference>
<keyword evidence="8 10" id="KW-0411">Iron-sulfur</keyword>
<comment type="similarity">
    <text evidence="2 10">Belongs to the class-V pyridoxal-phosphate-dependent aminotransferase family. NifS/IscS subfamily.</text>
</comment>
<evidence type="ECO:0000256" key="6">
    <source>
        <dbReference type="ARBA" id="ARBA00022898"/>
    </source>
</evidence>
<dbReference type="AlphaFoldDB" id="A0A2H0XZU1"/>
<dbReference type="Pfam" id="PF00266">
    <property type="entry name" value="Aminotran_5"/>
    <property type="match status" value="1"/>
</dbReference>
<comment type="caution">
    <text evidence="13">The sequence shown here is derived from an EMBL/GenBank/DDBJ whole genome shotgun (WGS) entry which is preliminary data.</text>
</comment>
<comment type="subcellular location">
    <subcellularLocation>
        <location evidence="10">Cytoplasm</location>
    </subcellularLocation>
</comment>
<dbReference type="GO" id="GO:0044571">
    <property type="term" value="P:[2Fe-2S] cluster assembly"/>
    <property type="evidence" value="ECO:0007669"/>
    <property type="project" value="UniProtKB-UniRule"/>
</dbReference>
<dbReference type="InterPro" id="IPR017772">
    <property type="entry name" value="Cys_deSase_NifS_bac/arc"/>
</dbReference>
<dbReference type="PROSITE" id="PS00595">
    <property type="entry name" value="AA_TRANSFER_CLASS_5"/>
    <property type="match status" value="1"/>
</dbReference>
<dbReference type="GO" id="GO:0030170">
    <property type="term" value="F:pyridoxal phosphate binding"/>
    <property type="evidence" value="ECO:0007669"/>
    <property type="project" value="UniProtKB-UniRule"/>
</dbReference>
<dbReference type="InterPro" id="IPR015424">
    <property type="entry name" value="PyrdxlP-dep_Trfase"/>
</dbReference>
<keyword evidence="7 10" id="KW-0408">Iron</keyword>
<dbReference type="PANTHER" id="PTHR11601">
    <property type="entry name" value="CYSTEINE DESULFURYLASE FAMILY MEMBER"/>
    <property type="match status" value="1"/>
</dbReference>
<feature type="binding site" evidence="10">
    <location>
        <begin position="71"/>
        <end position="72"/>
    </location>
    <ligand>
        <name>pyridoxal 5'-phosphate</name>
        <dbReference type="ChEBI" id="CHEBI:597326"/>
    </ligand>
</feature>
<dbReference type="InterPro" id="IPR015421">
    <property type="entry name" value="PyrdxlP-dep_Trfase_major"/>
</dbReference>
<name>A0A2H0XZU1_UNCSA</name>
<dbReference type="HAMAP" id="MF_00331">
    <property type="entry name" value="Cys_desulf_IscS"/>
    <property type="match status" value="1"/>
</dbReference>
<dbReference type="NCBIfam" id="TIGR03402">
    <property type="entry name" value="FeS_nifS"/>
    <property type="match status" value="1"/>
</dbReference>
<comment type="subunit">
    <text evidence="10">Homodimer. Forms a heterotetramer with IscU, interacts with other sulfur acceptors.</text>
</comment>
<dbReference type="SUPFAM" id="SSF53383">
    <property type="entry name" value="PLP-dependent transferases"/>
    <property type="match status" value="1"/>
</dbReference>
<dbReference type="UniPathway" id="UPA00266"/>
<sequence length="394" mass="42478">MRQIYLDHAATTPAHPEVVAAMLPYFSEKFGNASSVHSLGREARAAIEKARDSVAGLLGAKSEEIVFTSGGTESNNSALFGVAYANQNKGNHIITTKIEHHAIIEPCQFLEKQGFTVTYLPVDKDGLVSPDDVAKALTDKTILVSIMHANNEVGTIQPIEEIAEKLRAVRDGVWGGYFHTDAVQTVGAIPVDVNKFGVDLLSLSAHKFYGPKGVGALYIRKGTRLVPFMRGGAQERHLRASTENVPAIVGLGIAAELAKAELESRQKHLVTLRDKLSQGLLAKIPEVTLNGHPFKRLPKNVNISVKYIEGESMLLNLDMEGIAASTGSACSSGSLEPSHVLLAMGLSPEVAHGSIRFTLGRMNTEADIDKVLEVFPKIVEKLRAMSPLYKGGKK</sequence>
<dbReference type="PIRSF" id="PIRSF005572">
    <property type="entry name" value="NifS"/>
    <property type="match status" value="1"/>
</dbReference>
<dbReference type="EC" id="2.8.1.7" evidence="10"/>
<dbReference type="InterPro" id="IPR020578">
    <property type="entry name" value="Aminotrans_V_PyrdxlP_BS"/>
</dbReference>
<feature type="binding site" evidence="10">
    <location>
        <position position="242"/>
    </location>
    <ligand>
        <name>pyridoxal 5'-phosphate</name>
        <dbReference type="ChEBI" id="CHEBI:597326"/>
    </ligand>
</feature>
<organism evidence="13 14">
    <name type="scientific">Candidatus Saganbacteria bacterium CG08_land_8_20_14_0_20_45_16</name>
    <dbReference type="NCBI Taxonomy" id="2014293"/>
    <lineage>
        <taxon>Bacteria</taxon>
        <taxon>Bacillati</taxon>
        <taxon>Saganbacteria</taxon>
    </lineage>
</organism>
<reference evidence="13 14" key="1">
    <citation type="submission" date="2017-09" db="EMBL/GenBank/DDBJ databases">
        <title>Depth-based differentiation of microbial function through sediment-hosted aquifers and enrichment of novel symbionts in the deep terrestrial subsurface.</title>
        <authorList>
            <person name="Probst A.J."/>
            <person name="Ladd B."/>
            <person name="Jarett J.K."/>
            <person name="Geller-Mcgrath D.E."/>
            <person name="Sieber C.M."/>
            <person name="Emerson J.B."/>
            <person name="Anantharaman K."/>
            <person name="Thomas B.C."/>
            <person name="Malmstrom R."/>
            <person name="Stieglmeier M."/>
            <person name="Klingl A."/>
            <person name="Woyke T."/>
            <person name="Ryan C.M."/>
            <person name="Banfield J.F."/>
        </authorList>
    </citation>
    <scope>NUCLEOTIDE SEQUENCE [LARGE SCALE GENOMIC DNA]</scope>
    <source>
        <strain evidence="13">CG08_land_8_20_14_0_20_45_16</strain>
    </source>
</reference>
<evidence type="ECO:0000256" key="10">
    <source>
        <dbReference type="HAMAP-Rule" id="MF_00331"/>
    </source>
</evidence>
<evidence type="ECO:0000256" key="5">
    <source>
        <dbReference type="ARBA" id="ARBA00022723"/>
    </source>
</evidence>
<dbReference type="GO" id="GO:1990221">
    <property type="term" value="C:L-cysteine desulfurase complex"/>
    <property type="evidence" value="ECO:0007669"/>
    <property type="project" value="UniProtKB-ARBA"/>
</dbReference>
<dbReference type="GO" id="GO:0031071">
    <property type="term" value="F:cysteine desulfurase activity"/>
    <property type="evidence" value="ECO:0007669"/>
    <property type="project" value="UniProtKB-UniRule"/>
</dbReference>
<accession>A0A2H0XZU1</accession>
<dbReference type="InterPro" id="IPR016454">
    <property type="entry name" value="Cysteine_dSase"/>
</dbReference>
<keyword evidence="5 10" id="KW-0479">Metal-binding</keyword>
<dbReference type="PANTHER" id="PTHR11601:SF34">
    <property type="entry name" value="CYSTEINE DESULFURASE"/>
    <property type="match status" value="1"/>
</dbReference>
<feature type="binding site" evidence="10">
    <location>
        <position position="184"/>
    </location>
    <ligand>
        <name>pyridoxal 5'-phosphate</name>
        <dbReference type="ChEBI" id="CHEBI:597326"/>
    </ligand>
</feature>
<feature type="binding site" evidence="10">
    <location>
        <position position="151"/>
    </location>
    <ligand>
        <name>pyridoxal 5'-phosphate</name>
        <dbReference type="ChEBI" id="CHEBI:597326"/>
    </ligand>
</feature>
<evidence type="ECO:0000259" key="12">
    <source>
        <dbReference type="Pfam" id="PF00266"/>
    </source>
</evidence>
<feature type="active site" description="Cysteine persulfide intermediate" evidence="10">
    <location>
        <position position="330"/>
    </location>
</feature>
<evidence type="ECO:0000256" key="7">
    <source>
        <dbReference type="ARBA" id="ARBA00023004"/>
    </source>
</evidence>
<protein>
    <recommendedName>
        <fullName evidence="10">Cysteine desulfurase IscS</fullName>
        <ecNumber evidence="10">2.8.1.7</ecNumber>
    </recommendedName>
</protein>
<comment type="cofactor">
    <cofactor evidence="1 10 11">
        <name>pyridoxal 5'-phosphate</name>
        <dbReference type="ChEBI" id="CHEBI:597326"/>
    </cofactor>
</comment>
<dbReference type="Gene3D" id="1.10.260.50">
    <property type="match status" value="1"/>
</dbReference>
<dbReference type="FunFam" id="3.40.640.10:FF:000084">
    <property type="entry name" value="IscS-like cysteine desulfurase"/>
    <property type="match status" value="1"/>
</dbReference>
<comment type="pathway">
    <text evidence="10">Cofactor biosynthesis; iron-sulfur cluster biosynthesis.</text>
</comment>
<dbReference type="GO" id="GO:0006520">
    <property type="term" value="P:amino acid metabolic process"/>
    <property type="evidence" value="ECO:0007669"/>
    <property type="project" value="InterPro"/>
</dbReference>
<dbReference type="InterPro" id="IPR015422">
    <property type="entry name" value="PyrdxlP-dep_Trfase_small"/>
</dbReference>
<keyword evidence="10" id="KW-0001">2Fe-2S</keyword>
<dbReference type="InterPro" id="IPR010240">
    <property type="entry name" value="Cys_deSase_IscS"/>
</dbReference>
<keyword evidence="4 10" id="KW-0808">Transferase</keyword>
<evidence type="ECO:0000256" key="4">
    <source>
        <dbReference type="ARBA" id="ARBA00022679"/>
    </source>
</evidence>
<proteinExistence type="inferred from homology"/>
<evidence type="ECO:0000256" key="11">
    <source>
        <dbReference type="RuleBase" id="RU004504"/>
    </source>
</evidence>